<evidence type="ECO:0000259" key="3">
    <source>
        <dbReference type="Pfam" id="PF00464"/>
    </source>
</evidence>
<dbReference type="AlphaFoldDB" id="A0A0F9C1P9"/>
<comment type="cofactor">
    <cofactor evidence="1">
        <name>pyridoxal 5'-phosphate</name>
        <dbReference type="ChEBI" id="CHEBI:597326"/>
    </cofactor>
</comment>
<protein>
    <recommendedName>
        <fullName evidence="3">Serine hydroxymethyltransferase-like domain-containing protein</fullName>
    </recommendedName>
</protein>
<dbReference type="Gene3D" id="3.40.640.10">
    <property type="entry name" value="Type I PLP-dependent aspartate aminotransferase-like (Major domain)"/>
    <property type="match status" value="1"/>
</dbReference>
<dbReference type="InterPro" id="IPR049943">
    <property type="entry name" value="Ser_HO-MeTrfase-like"/>
</dbReference>
<reference evidence="4" key="1">
    <citation type="journal article" date="2015" name="Nature">
        <title>Complex archaea that bridge the gap between prokaryotes and eukaryotes.</title>
        <authorList>
            <person name="Spang A."/>
            <person name="Saw J.H."/>
            <person name="Jorgensen S.L."/>
            <person name="Zaremba-Niedzwiedzka K."/>
            <person name="Martijn J."/>
            <person name="Lind A.E."/>
            <person name="van Eijk R."/>
            <person name="Schleper C."/>
            <person name="Guy L."/>
            <person name="Ettema T.J."/>
        </authorList>
    </citation>
    <scope>NUCLEOTIDE SEQUENCE</scope>
</reference>
<dbReference type="EMBL" id="LAZR01035204">
    <property type="protein sequence ID" value="KKL28135.1"/>
    <property type="molecule type" value="Genomic_DNA"/>
</dbReference>
<dbReference type="InterPro" id="IPR015421">
    <property type="entry name" value="PyrdxlP-dep_Trfase_major"/>
</dbReference>
<dbReference type="InterPro" id="IPR039429">
    <property type="entry name" value="SHMT-like_dom"/>
</dbReference>
<dbReference type="GO" id="GO:0004372">
    <property type="term" value="F:glycine hydroxymethyltransferase activity"/>
    <property type="evidence" value="ECO:0007669"/>
    <property type="project" value="TreeGrafter"/>
</dbReference>
<dbReference type="InterPro" id="IPR015422">
    <property type="entry name" value="PyrdxlP-dep_Trfase_small"/>
</dbReference>
<organism evidence="4">
    <name type="scientific">marine sediment metagenome</name>
    <dbReference type="NCBI Taxonomy" id="412755"/>
    <lineage>
        <taxon>unclassified sequences</taxon>
        <taxon>metagenomes</taxon>
        <taxon>ecological metagenomes</taxon>
    </lineage>
</organism>
<name>A0A0F9C1P9_9ZZZZ</name>
<dbReference type="GO" id="GO:0030170">
    <property type="term" value="F:pyridoxal phosphate binding"/>
    <property type="evidence" value="ECO:0007669"/>
    <property type="project" value="TreeGrafter"/>
</dbReference>
<dbReference type="PANTHER" id="PTHR11680">
    <property type="entry name" value="SERINE HYDROXYMETHYLTRANSFERASE"/>
    <property type="match status" value="1"/>
</dbReference>
<feature type="domain" description="Serine hydroxymethyltransferase-like" evidence="3">
    <location>
        <begin position="89"/>
        <end position="200"/>
    </location>
</feature>
<comment type="caution">
    <text evidence="4">The sequence shown here is derived from an EMBL/GenBank/DDBJ whole genome shotgun (WGS) entry which is preliminary data.</text>
</comment>
<dbReference type="GO" id="GO:0046653">
    <property type="term" value="P:tetrahydrofolate metabolic process"/>
    <property type="evidence" value="ECO:0007669"/>
    <property type="project" value="TreeGrafter"/>
</dbReference>
<feature type="non-terminal residue" evidence="4">
    <location>
        <position position="202"/>
    </location>
</feature>
<dbReference type="GO" id="GO:0005737">
    <property type="term" value="C:cytoplasm"/>
    <property type="evidence" value="ECO:0007669"/>
    <property type="project" value="TreeGrafter"/>
</dbReference>
<sequence length="202" mass="22956">MSYSDYAFGKPLSEIDPEVERLIRYEEERQNRKIIMIPSESICPSPVLEALGSAFNNIYAEGYPPGMMTEESDDEICEYNFQLTRYRRYSDKRFYKGCEYANFLETLARRRAAALFATERNPADNIYVNIQPLSGAAANNSVYDAFVSPGDVVMGMSLMHGGHLTHGSEFNRSGKNYTIVSYEADPKTEKLNYDTIMDLAIE</sequence>
<dbReference type="GO" id="GO:0019264">
    <property type="term" value="P:glycine biosynthetic process from serine"/>
    <property type="evidence" value="ECO:0007669"/>
    <property type="project" value="TreeGrafter"/>
</dbReference>
<dbReference type="InterPro" id="IPR015424">
    <property type="entry name" value="PyrdxlP-dep_Trfase"/>
</dbReference>
<keyword evidence="2" id="KW-0663">Pyridoxal phosphate</keyword>
<dbReference type="PANTHER" id="PTHR11680:SF35">
    <property type="entry name" value="SERINE HYDROXYMETHYLTRANSFERASE 1"/>
    <property type="match status" value="1"/>
</dbReference>
<dbReference type="Gene3D" id="3.90.1150.10">
    <property type="entry name" value="Aspartate Aminotransferase, domain 1"/>
    <property type="match status" value="1"/>
</dbReference>
<evidence type="ECO:0000313" key="4">
    <source>
        <dbReference type="EMBL" id="KKL28135.1"/>
    </source>
</evidence>
<gene>
    <name evidence="4" type="ORF">LCGC14_2378170</name>
</gene>
<dbReference type="Pfam" id="PF00464">
    <property type="entry name" value="SHMT"/>
    <property type="match status" value="2"/>
</dbReference>
<proteinExistence type="predicted"/>
<evidence type="ECO:0000256" key="2">
    <source>
        <dbReference type="ARBA" id="ARBA00022898"/>
    </source>
</evidence>
<accession>A0A0F9C1P9</accession>
<evidence type="ECO:0000256" key="1">
    <source>
        <dbReference type="ARBA" id="ARBA00001933"/>
    </source>
</evidence>
<feature type="domain" description="Serine hydroxymethyltransferase-like" evidence="3">
    <location>
        <begin position="12"/>
        <end position="64"/>
    </location>
</feature>
<dbReference type="SUPFAM" id="SSF53383">
    <property type="entry name" value="PLP-dependent transferases"/>
    <property type="match status" value="1"/>
</dbReference>